<dbReference type="EMBL" id="JAJVCN010000001">
    <property type="protein sequence ID" value="MCE7003637.1"/>
    <property type="molecule type" value="Genomic_DNA"/>
</dbReference>
<name>A0ABS8Z8A5_9PSEU</name>
<comment type="caution">
    <text evidence="3">The sequence shown here is derived from an EMBL/GenBank/DDBJ whole genome shotgun (WGS) entry which is preliminary data.</text>
</comment>
<feature type="domain" description="AMP-dependent synthetase/ligase" evidence="2">
    <location>
        <begin position="14"/>
        <end position="206"/>
    </location>
</feature>
<dbReference type="Proteomes" id="UP001521150">
    <property type="component" value="Unassembled WGS sequence"/>
</dbReference>
<dbReference type="Gene3D" id="3.40.50.12780">
    <property type="entry name" value="N-terminal domain of ligase-like"/>
    <property type="match status" value="1"/>
</dbReference>
<protein>
    <submittedName>
        <fullName evidence="3">AMP-binding protein</fullName>
    </submittedName>
</protein>
<evidence type="ECO:0000313" key="4">
    <source>
        <dbReference type="Proteomes" id="UP001521150"/>
    </source>
</evidence>
<gene>
    <name evidence="3" type="ORF">LWC34_12485</name>
</gene>
<dbReference type="InterPro" id="IPR042099">
    <property type="entry name" value="ANL_N_sf"/>
</dbReference>
<dbReference type="PANTHER" id="PTHR22754">
    <property type="entry name" value="DISCO-INTERACTING PROTEIN 2 DIP2 -RELATED"/>
    <property type="match status" value="1"/>
</dbReference>
<keyword evidence="4" id="KW-1185">Reference proteome</keyword>
<comment type="similarity">
    <text evidence="1">Belongs to the ATP-dependent AMP-binding enzyme family.</text>
</comment>
<dbReference type="PANTHER" id="PTHR22754:SF32">
    <property type="entry name" value="DISCO-INTERACTING PROTEIN 2"/>
    <property type="match status" value="1"/>
</dbReference>
<organism evidence="3 4">
    <name type="scientific">Kibdelosporangium philippinense</name>
    <dbReference type="NCBI Taxonomy" id="211113"/>
    <lineage>
        <taxon>Bacteria</taxon>
        <taxon>Bacillati</taxon>
        <taxon>Actinomycetota</taxon>
        <taxon>Actinomycetes</taxon>
        <taxon>Pseudonocardiales</taxon>
        <taxon>Pseudonocardiaceae</taxon>
        <taxon>Kibdelosporangium</taxon>
    </lineage>
</organism>
<dbReference type="InterPro" id="IPR000873">
    <property type="entry name" value="AMP-dep_synth/lig_dom"/>
</dbReference>
<dbReference type="Pfam" id="PF00501">
    <property type="entry name" value="AMP-binding"/>
    <property type="match status" value="1"/>
</dbReference>
<sequence>MAGAALSPGLAVVRAAVEQPDGIAMTFVDYSTDRGGVTTCLTYRDLAERIAAVAAGLLEKTDPGTRAAILCGHDADYVITFLGCLRAGVIGVPLFAPQPFRTADRLLTVIDDCTPEIVLTSGKHADAVQELLASLRLAVLPKEVMLVDQIKPRSRPALPSPPGGDAVAYLQYTSGSTRTPAGVQVTQRNMVAATTQLAAWMPTNESSRLVSC</sequence>
<evidence type="ECO:0000256" key="1">
    <source>
        <dbReference type="ARBA" id="ARBA00006432"/>
    </source>
</evidence>
<evidence type="ECO:0000313" key="3">
    <source>
        <dbReference type="EMBL" id="MCE7003637.1"/>
    </source>
</evidence>
<reference evidence="3 4" key="1">
    <citation type="submission" date="2021-12" db="EMBL/GenBank/DDBJ databases">
        <title>Genome sequence of Kibdelosporangium philippinense ATCC 49844.</title>
        <authorList>
            <person name="Fedorov E.A."/>
            <person name="Omeragic M."/>
            <person name="Shalygina K.F."/>
            <person name="Maclea K.S."/>
        </authorList>
    </citation>
    <scope>NUCLEOTIDE SEQUENCE [LARGE SCALE GENOMIC DNA]</scope>
    <source>
        <strain evidence="3 4">ATCC 49844</strain>
    </source>
</reference>
<proteinExistence type="inferred from homology"/>
<dbReference type="SUPFAM" id="SSF56801">
    <property type="entry name" value="Acetyl-CoA synthetase-like"/>
    <property type="match status" value="1"/>
</dbReference>
<accession>A0ABS8Z8A5</accession>
<evidence type="ECO:0000259" key="2">
    <source>
        <dbReference type="Pfam" id="PF00501"/>
    </source>
</evidence>
<dbReference type="RefSeq" id="WP_233725212.1">
    <property type="nucleotide sequence ID" value="NZ_JAJVCN010000001.1"/>
</dbReference>